<comment type="caution">
    <text evidence="1">The sequence shown here is derived from an EMBL/GenBank/DDBJ whole genome shotgun (WGS) entry which is preliminary data.</text>
</comment>
<reference evidence="1 2" key="1">
    <citation type="submission" date="2021-06" db="EMBL/GenBank/DDBJ databases">
        <title>Halomicroarcula sp. a new haloarchaeum isolated from saline soil.</title>
        <authorList>
            <person name="Duran-Viseras A."/>
            <person name="Sanchez-Porro C."/>
            <person name="Ventosa A."/>
        </authorList>
    </citation>
    <scope>NUCLEOTIDE SEQUENCE [LARGE SCALE GENOMIC DNA]</scope>
    <source>
        <strain evidence="1 2">F27</strain>
    </source>
</reference>
<evidence type="ECO:0000313" key="1">
    <source>
        <dbReference type="EMBL" id="MBX0293869.1"/>
    </source>
</evidence>
<organism evidence="1 2">
    <name type="scientific">Haloarcula nitratireducens</name>
    <dbReference type="NCBI Taxonomy" id="2487749"/>
    <lineage>
        <taxon>Archaea</taxon>
        <taxon>Methanobacteriati</taxon>
        <taxon>Methanobacteriota</taxon>
        <taxon>Stenosarchaea group</taxon>
        <taxon>Halobacteria</taxon>
        <taxon>Halobacteriales</taxon>
        <taxon>Haloarculaceae</taxon>
        <taxon>Haloarcula</taxon>
    </lineage>
</organism>
<keyword evidence="2" id="KW-1185">Reference proteome</keyword>
<name>A0AAW4P7S0_9EURY</name>
<accession>A0AAW4P7S0</accession>
<gene>
    <name evidence="1" type="ORF">EGH23_03100</name>
</gene>
<dbReference type="Proteomes" id="UP001430455">
    <property type="component" value="Unassembled WGS sequence"/>
</dbReference>
<dbReference type="EMBL" id="RKLT01000001">
    <property type="protein sequence ID" value="MBX0293869.1"/>
    <property type="molecule type" value="Genomic_DNA"/>
</dbReference>
<protein>
    <submittedName>
        <fullName evidence="1">Uncharacterized protein</fullName>
    </submittedName>
</protein>
<dbReference type="AlphaFoldDB" id="A0AAW4P7S0"/>
<evidence type="ECO:0000313" key="2">
    <source>
        <dbReference type="Proteomes" id="UP001430455"/>
    </source>
</evidence>
<dbReference type="RefSeq" id="WP_220578559.1">
    <property type="nucleotide sequence ID" value="NZ_RKLT01000001.1"/>
</dbReference>
<sequence length="60" mass="6644">MTDPDTDDPDADSLTDAVETFLSEADTAYEEYERGYTDADAVVRRLEPAIEQLRSATDGE</sequence>
<proteinExistence type="predicted"/>